<dbReference type="AlphaFoldDB" id="A0A8H6JRH2"/>
<name>A0A8H6JRH2_9PEZI</name>
<accession>A0A8H6JRH2</accession>
<feature type="region of interest" description="Disordered" evidence="1">
    <location>
        <begin position="308"/>
        <end position="389"/>
    </location>
</feature>
<dbReference type="Proteomes" id="UP000652219">
    <property type="component" value="Unassembled WGS sequence"/>
</dbReference>
<dbReference type="PANTHER" id="PTHR36847">
    <property type="entry name" value="AMIDOLIGASE ENZYME"/>
    <property type="match status" value="1"/>
</dbReference>
<evidence type="ECO:0000256" key="1">
    <source>
        <dbReference type="SAM" id="MobiDB-lite"/>
    </source>
</evidence>
<feature type="compositionally biased region" description="Acidic residues" evidence="1">
    <location>
        <begin position="608"/>
        <end position="641"/>
    </location>
</feature>
<keyword evidence="3" id="KW-1185">Reference proteome</keyword>
<protein>
    <recommendedName>
        <fullName evidence="4">Amidoligase enzyme</fullName>
    </recommendedName>
</protein>
<reference evidence="2 3" key="1">
    <citation type="journal article" date="2020" name="Phytopathology">
        <title>Genome Sequence Resources of Colletotrichum truncatum, C. plurivorum, C. musicola, and C. sojae: Four Species Pathogenic to Soybean (Glycine max).</title>
        <authorList>
            <person name="Rogerio F."/>
            <person name="Boufleur T.R."/>
            <person name="Ciampi-Guillardi M."/>
            <person name="Sukno S.A."/>
            <person name="Thon M.R."/>
            <person name="Massola Junior N.S."/>
            <person name="Baroncelli R."/>
        </authorList>
    </citation>
    <scope>NUCLEOTIDE SEQUENCE [LARGE SCALE GENOMIC DNA]</scope>
    <source>
        <strain evidence="2 3">LFN0009</strain>
    </source>
</reference>
<feature type="compositionally biased region" description="Polar residues" evidence="1">
    <location>
        <begin position="54"/>
        <end position="70"/>
    </location>
</feature>
<dbReference type="Pfam" id="PF12224">
    <property type="entry name" value="Amidoligase_2"/>
    <property type="match status" value="1"/>
</dbReference>
<evidence type="ECO:0000313" key="3">
    <source>
        <dbReference type="Proteomes" id="UP000652219"/>
    </source>
</evidence>
<evidence type="ECO:0008006" key="4">
    <source>
        <dbReference type="Google" id="ProtNLM"/>
    </source>
</evidence>
<gene>
    <name evidence="2" type="ORF">CSOJ01_02407</name>
</gene>
<sequence length="657" mass="73844">MSASQRTPTTPPRVSFGIELEFLVAYIYEGEVDPDEEIKDGLQPLVVVPRVETACSSPEPTSSHNTNSRFNPHPQEWVKLQIRKALAKAGLPVAGATDGVVQGSVQAGHSRDRMSAFHVVNDHTMNEVSIDGYHFQGVEINSPAMYSMDISFDIIRLAVSVVTTQFRCRVNPTCGFHVHVGVGPTQRIDTRTLRNFAALLWAADPLISRLHAPWRAITRYSQSGRVNELTELGMNHGPADVLLDTAPPGQDSEGVHRAEMTTVIRATDLKRVKYFSRDRQLGEPVEPNPDLDAFRAEVDKDTVDDMAISKAEPWTHRPRVPAAQRSRSPSPGEHDQFDYPRCNYTPPVPCPEAYGDYRASRLQSSAPSRPRPPPIQRRYPRIPGTMREDTRGNREFLAPYLAHHGYGDFLATPGARQPPSRSDVMSGVRDLLGSDMTAVQVGDLMRNKHVAKHINYKFDGYSMYQVQHWQPDGVRPKSRGWGDMPGSYESKKENTIEFREAAGSLDATWITTWARVCCRLLEWSRDADPAEYMGVIRLLAWAQEEEGAQYDVVDFLIDLGLVQEARVCEERLRNGDAAFWECMNVIPDPRAPEAREWDEDWAYVESADVEMMDAPPFEEEADDDDANEDDKEWDEREEEVDDGKLAAAAAETNEDSH</sequence>
<evidence type="ECO:0000313" key="2">
    <source>
        <dbReference type="EMBL" id="KAF6817485.1"/>
    </source>
</evidence>
<proteinExistence type="predicted"/>
<dbReference type="EMBL" id="WIGN01000021">
    <property type="protein sequence ID" value="KAF6817485.1"/>
    <property type="molecule type" value="Genomic_DNA"/>
</dbReference>
<feature type="region of interest" description="Disordered" evidence="1">
    <location>
        <begin position="608"/>
        <end position="657"/>
    </location>
</feature>
<dbReference type="InterPro" id="IPR022025">
    <property type="entry name" value="Amidoligase_2"/>
</dbReference>
<organism evidence="2 3">
    <name type="scientific">Colletotrichum sojae</name>
    <dbReference type="NCBI Taxonomy" id="2175907"/>
    <lineage>
        <taxon>Eukaryota</taxon>
        <taxon>Fungi</taxon>
        <taxon>Dikarya</taxon>
        <taxon>Ascomycota</taxon>
        <taxon>Pezizomycotina</taxon>
        <taxon>Sordariomycetes</taxon>
        <taxon>Hypocreomycetidae</taxon>
        <taxon>Glomerellales</taxon>
        <taxon>Glomerellaceae</taxon>
        <taxon>Colletotrichum</taxon>
        <taxon>Colletotrichum orchidearum species complex</taxon>
    </lineage>
</organism>
<dbReference type="PANTHER" id="PTHR36847:SF1">
    <property type="entry name" value="AMIDOLIGASE ENZYME"/>
    <property type="match status" value="1"/>
</dbReference>
<comment type="caution">
    <text evidence="2">The sequence shown here is derived from an EMBL/GenBank/DDBJ whole genome shotgun (WGS) entry which is preliminary data.</text>
</comment>
<feature type="region of interest" description="Disordered" evidence="1">
    <location>
        <begin position="53"/>
        <end position="72"/>
    </location>
</feature>